<dbReference type="RefSeq" id="XP_013231290.1">
    <property type="nucleotide sequence ID" value="XM_013375836.1"/>
</dbReference>
<dbReference type="VEuPathDB" id="ToxoDB:ETH2_1234800"/>
<gene>
    <name evidence="2" type="ORF">ETH_00019885</name>
</gene>
<dbReference type="AlphaFoldDB" id="U6KYH2"/>
<name>U6KYH2_EIMTE</name>
<evidence type="ECO:0000313" key="3">
    <source>
        <dbReference type="Proteomes" id="UP000030747"/>
    </source>
</evidence>
<dbReference type="GeneID" id="25253105"/>
<proteinExistence type="predicted"/>
<protein>
    <submittedName>
        <fullName evidence="2">Uncharacterized protein</fullName>
    </submittedName>
</protein>
<keyword evidence="3" id="KW-1185">Reference proteome</keyword>
<evidence type="ECO:0000256" key="1">
    <source>
        <dbReference type="SAM" id="MobiDB-lite"/>
    </source>
</evidence>
<dbReference type="EMBL" id="HG675163">
    <property type="protein sequence ID" value="CDJ40540.1"/>
    <property type="molecule type" value="Genomic_DNA"/>
</dbReference>
<evidence type="ECO:0000313" key="2">
    <source>
        <dbReference type="EMBL" id="CDJ40540.1"/>
    </source>
</evidence>
<dbReference type="Proteomes" id="UP000030747">
    <property type="component" value="Unassembled WGS sequence"/>
</dbReference>
<accession>U6KYH2</accession>
<dbReference type="VEuPathDB" id="ToxoDB:ETH_00019885"/>
<organism evidence="2 3">
    <name type="scientific">Eimeria tenella</name>
    <name type="common">Coccidian parasite</name>
    <dbReference type="NCBI Taxonomy" id="5802"/>
    <lineage>
        <taxon>Eukaryota</taxon>
        <taxon>Sar</taxon>
        <taxon>Alveolata</taxon>
        <taxon>Apicomplexa</taxon>
        <taxon>Conoidasida</taxon>
        <taxon>Coccidia</taxon>
        <taxon>Eucoccidiorida</taxon>
        <taxon>Eimeriorina</taxon>
        <taxon>Eimeriidae</taxon>
        <taxon>Eimeria</taxon>
    </lineage>
</organism>
<sequence>MSFKHGISHASLRAAAKRTLQNATVYMAGNYTQTQNDTQSPKGLSTACVQSSNEWEQSRLSFTPSGNPTTNDSCMEGSAAKKPLLCSPKLGPKVHHITWNRILCTVGDSFGNSEKEPWWCQRRRCQLVIRRISDSVILRTLTLSFGSREPQSAVRQ</sequence>
<feature type="compositionally biased region" description="Polar residues" evidence="1">
    <location>
        <begin position="57"/>
        <end position="73"/>
    </location>
</feature>
<reference evidence="2" key="2">
    <citation type="submission" date="2013-10" db="EMBL/GenBank/DDBJ databases">
        <authorList>
            <person name="Aslett M."/>
        </authorList>
    </citation>
    <scope>NUCLEOTIDE SEQUENCE [LARGE SCALE GENOMIC DNA]</scope>
    <source>
        <strain evidence="2">Houghton</strain>
    </source>
</reference>
<feature type="region of interest" description="Disordered" evidence="1">
    <location>
        <begin position="57"/>
        <end position="76"/>
    </location>
</feature>
<reference evidence="2" key="1">
    <citation type="submission" date="2013-10" db="EMBL/GenBank/DDBJ databases">
        <title>Genomic analysis of the causative agents of coccidiosis in chickens.</title>
        <authorList>
            <person name="Reid A.J."/>
            <person name="Blake D."/>
            <person name="Billington K."/>
            <person name="Browne H."/>
            <person name="Dunn M."/>
            <person name="Hung S."/>
            <person name="Kawahara F."/>
            <person name="Miranda-Saavedra D."/>
            <person name="Mourier T."/>
            <person name="Nagra H."/>
            <person name="Otto T.D."/>
            <person name="Rawlings N."/>
            <person name="Sanchez A."/>
            <person name="Sanders M."/>
            <person name="Subramaniam C."/>
            <person name="Tay Y."/>
            <person name="Dear P."/>
            <person name="Doerig C."/>
            <person name="Gruber A."/>
            <person name="Parkinson J."/>
            <person name="Shirley M."/>
            <person name="Wan K.L."/>
            <person name="Berriman M."/>
            <person name="Tomley F."/>
            <person name="Pain A."/>
        </authorList>
    </citation>
    <scope>NUCLEOTIDE SEQUENCE [LARGE SCALE GENOMIC DNA]</scope>
    <source>
        <strain evidence="2">Houghton</strain>
    </source>
</reference>